<accession>A0A7X0XBZ6</accession>
<organism evidence="2 3">
    <name type="scientific">Listeria booriae</name>
    <dbReference type="NCBI Taxonomy" id="1552123"/>
    <lineage>
        <taxon>Bacteria</taxon>
        <taxon>Bacillati</taxon>
        <taxon>Bacillota</taxon>
        <taxon>Bacilli</taxon>
        <taxon>Bacillales</taxon>
        <taxon>Listeriaceae</taxon>
        <taxon>Listeria</taxon>
    </lineage>
</organism>
<evidence type="ECO:0000313" key="1">
    <source>
        <dbReference type="EMBL" id="MBC1490942.1"/>
    </source>
</evidence>
<dbReference type="EMBL" id="JAASTX010000004">
    <property type="protein sequence ID" value="MBC1491143.1"/>
    <property type="molecule type" value="Genomic_DNA"/>
</dbReference>
<dbReference type="InterPro" id="IPR021845">
    <property type="entry name" value="DUF3440"/>
</dbReference>
<dbReference type="RefSeq" id="WP_185416999.1">
    <property type="nucleotide sequence ID" value="NZ_JAARQU010000004.1"/>
</dbReference>
<evidence type="ECO:0000313" key="2">
    <source>
        <dbReference type="EMBL" id="MBC1491143.1"/>
    </source>
</evidence>
<gene>
    <name evidence="1" type="ORF">HCI99_03805</name>
    <name evidence="2" type="ORF">HCI99_04830</name>
</gene>
<protein>
    <submittedName>
        <fullName evidence="2">DUF3440 domain-containing protein</fullName>
    </submittedName>
</protein>
<name>A0A7X0XBZ6_9LIST</name>
<sequence>MAGKTNYKTEKQAVKFKKYPDDAPVTDFNEVPIYKRMYICIIKNDYLCKYIGFHQTK</sequence>
<reference evidence="2 3" key="1">
    <citation type="submission" date="2020-03" db="EMBL/GenBank/DDBJ databases">
        <title>Soil Listeria distribution.</title>
        <authorList>
            <person name="Liao J."/>
            <person name="Wiedmann M."/>
        </authorList>
    </citation>
    <scope>NUCLEOTIDE SEQUENCE [LARGE SCALE GENOMIC DNA]</scope>
    <source>
        <strain evidence="2 3">FSL L7-1547</strain>
    </source>
</reference>
<dbReference type="Proteomes" id="UP000533953">
    <property type="component" value="Unassembled WGS sequence"/>
</dbReference>
<dbReference type="EMBL" id="JAASTX010000004">
    <property type="protein sequence ID" value="MBC1490942.1"/>
    <property type="molecule type" value="Genomic_DNA"/>
</dbReference>
<proteinExistence type="predicted"/>
<dbReference type="Pfam" id="PF11922">
    <property type="entry name" value="DUF3440"/>
    <property type="match status" value="1"/>
</dbReference>
<dbReference type="AlphaFoldDB" id="A0A7X0XBZ6"/>
<evidence type="ECO:0000313" key="3">
    <source>
        <dbReference type="Proteomes" id="UP000533953"/>
    </source>
</evidence>
<comment type="caution">
    <text evidence="2">The sequence shown here is derived from an EMBL/GenBank/DDBJ whole genome shotgun (WGS) entry which is preliminary data.</text>
</comment>